<gene>
    <name evidence="1" type="ORF">J8273_2662</name>
</gene>
<dbReference type="EMBL" id="JAHDYR010000008">
    <property type="protein sequence ID" value="KAG9395755.1"/>
    <property type="molecule type" value="Genomic_DNA"/>
</dbReference>
<dbReference type="AlphaFoldDB" id="A0A8J6EAZ0"/>
<proteinExistence type="predicted"/>
<dbReference type="Proteomes" id="UP000717585">
    <property type="component" value="Unassembled WGS sequence"/>
</dbReference>
<organism evidence="1 2">
    <name type="scientific">Carpediemonas membranifera</name>
    <dbReference type="NCBI Taxonomy" id="201153"/>
    <lineage>
        <taxon>Eukaryota</taxon>
        <taxon>Metamonada</taxon>
        <taxon>Carpediemonas-like organisms</taxon>
        <taxon>Carpediemonas</taxon>
    </lineage>
</organism>
<accession>A0A8J6EAZ0</accession>
<evidence type="ECO:0000313" key="1">
    <source>
        <dbReference type="EMBL" id="KAG9395755.1"/>
    </source>
</evidence>
<dbReference type="SUPFAM" id="SSF50985">
    <property type="entry name" value="RCC1/BLIP-II"/>
    <property type="match status" value="1"/>
</dbReference>
<evidence type="ECO:0000313" key="2">
    <source>
        <dbReference type="Proteomes" id="UP000717585"/>
    </source>
</evidence>
<keyword evidence="2" id="KW-1185">Reference proteome</keyword>
<sequence length="524" mass="56269">MEWARSIDGAYSLTGSIAADIPGLLTKAFSLEYGDACGLLKPTPPLKRITSIPELTEGIESLSCETAAATALIAQIRRYLSSGPPLAVSGCPRPGRNLPATMHTLTHGTMWATLMRAGADPDLEASEKVSCGDTKSAQLWFLCKKFHYSHKLAVSEGLVDSAGVSPPTYFRMFAGRLFSRGDNGKGQTGLPQEDGRVVSQYGRVAIPLVSSLFVGSGTFALTPKGIFVWGRNDAIALGVDGLFSPVRRLTFPDAPAVVAFEQALPTWRKHELVCAMFVKNCFTVIRTPCGTIASGTNRHGELGVGLPERRIRTFRQIPLPAGFSLESVDFHPSLGISTMLSGRVLIASGELHGAAGEGSTATAKFVRVPLPVDDCVWLEGVAFFVSGGGLFVAGVAPWVLRAYVPRDCPTPTRVTFPWDVEAVWVDGNLLICELRGGGIRLRFGSKESIITWETQGTIRGVFRGAWLPSYWLETDDALWAFGDNRDGCLGVGSDEKHVPTPTRVRLATGQMSGGCAVKRLDLRG</sequence>
<dbReference type="Gene3D" id="2.130.10.30">
    <property type="entry name" value="Regulator of chromosome condensation 1/beta-lactamase-inhibitor protein II"/>
    <property type="match status" value="2"/>
</dbReference>
<dbReference type="InterPro" id="IPR000408">
    <property type="entry name" value="Reg_chr_condens"/>
</dbReference>
<comment type="caution">
    <text evidence="1">The sequence shown here is derived from an EMBL/GenBank/DDBJ whole genome shotgun (WGS) entry which is preliminary data.</text>
</comment>
<protein>
    <submittedName>
        <fullName evidence="1">Uncharacterized protein</fullName>
    </submittedName>
</protein>
<reference evidence="1" key="1">
    <citation type="submission" date="2021-05" db="EMBL/GenBank/DDBJ databases">
        <title>A free-living protist that lacks canonical eukaryotic 1 DNA replication and segregation systems.</title>
        <authorList>
            <person name="Salas-Leiva D.E."/>
            <person name="Tromer E.C."/>
            <person name="Curtis B.A."/>
            <person name="Jerlstrom-Hultqvist J."/>
            <person name="Kolisko M."/>
            <person name="Yi Z."/>
            <person name="Salas-Leiva J.S."/>
            <person name="Gallot-Lavallee L."/>
            <person name="Kops G.J.P.L."/>
            <person name="Archibald J.M."/>
            <person name="Simpson A.G.B."/>
            <person name="Roger A.J."/>
        </authorList>
    </citation>
    <scope>NUCLEOTIDE SEQUENCE</scope>
    <source>
        <strain evidence="1">BICM</strain>
    </source>
</reference>
<dbReference type="InterPro" id="IPR009091">
    <property type="entry name" value="RCC1/BLIP-II"/>
</dbReference>
<dbReference type="Pfam" id="PF00415">
    <property type="entry name" value="RCC1"/>
    <property type="match status" value="1"/>
</dbReference>
<name>A0A8J6EAZ0_9EUKA</name>